<dbReference type="Gene3D" id="1.10.10.10">
    <property type="entry name" value="Winged helix-like DNA-binding domain superfamily/Winged helix DNA-binding domain"/>
    <property type="match status" value="1"/>
</dbReference>
<feature type="domain" description="HTH lysR-type" evidence="6">
    <location>
        <begin position="2"/>
        <end position="59"/>
    </location>
</feature>
<dbReference type="EMBL" id="JBHUIY010000019">
    <property type="protein sequence ID" value="MFD2234319.1"/>
    <property type="molecule type" value="Genomic_DNA"/>
</dbReference>
<proteinExistence type="inferred from homology"/>
<evidence type="ECO:0000256" key="3">
    <source>
        <dbReference type="ARBA" id="ARBA00023125"/>
    </source>
</evidence>
<dbReference type="InterPro" id="IPR000847">
    <property type="entry name" value="LysR_HTH_N"/>
</dbReference>
<gene>
    <name evidence="7" type="ORF">ACFSNB_10935</name>
</gene>
<dbReference type="PRINTS" id="PR00039">
    <property type="entry name" value="HTHLYSR"/>
</dbReference>
<evidence type="ECO:0000313" key="7">
    <source>
        <dbReference type="EMBL" id="MFD2234319.1"/>
    </source>
</evidence>
<dbReference type="InterPro" id="IPR005119">
    <property type="entry name" value="LysR_subst-bd"/>
</dbReference>
<dbReference type="PANTHER" id="PTHR30293">
    <property type="entry name" value="TRANSCRIPTIONAL REGULATORY PROTEIN NAC-RELATED"/>
    <property type="match status" value="1"/>
</dbReference>
<accession>A0ABW5CAK9</accession>
<dbReference type="PANTHER" id="PTHR30293:SF0">
    <property type="entry name" value="NITROGEN ASSIMILATION REGULATORY PROTEIN NAC"/>
    <property type="match status" value="1"/>
</dbReference>
<dbReference type="SUPFAM" id="SSF46785">
    <property type="entry name" value="Winged helix' DNA-binding domain"/>
    <property type="match status" value="1"/>
</dbReference>
<dbReference type="Pfam" id="PF03466">
    <property type="entry name" value="LysR_substrate"/>
    <property type="match status" value="1"/>
</dbReference>
<reference evidence="8" key="1">
    <citation type="journal article" date="2019" name="Int. J. Syst. Evol. Microbiol.">
        <title>The Global Catalogue of Microorganisms (GCM) 10K type strain sequencing project: providing services to taxonomists for standard genome sequencing and annotation.</title>
        <authorList>
            <consortium name="The Broad Institute Genomics Platform"/>
            <consortium name="The Broad Institute Genome Sequencing Center for Infectious Disease"/>
            <person name="Wu L."/>
            <person name="Ma J."/>
        </authorList>
    </citation>
    <scope>NUCLEOTIDE SEQUENCE [LARGE SCALE GENOMIC DNA]</scope>
    <source>
        <strain evidence="8">KCTC 15012</strain>
    </source>
</reference>
<dbReference type="Proteomes" id="UP001597296">
    <property type="component" value="Unassembled WGS sequence"/>
</dbReference>
<name>A0ABW5CAK9_9PROT</name>
<dbReference type="Gene3D" id="3.40.190.290">
    <property type="match status" value="1"/>
</dbReference>
<evidence type="ECO:0000256" key="4">
    <source>
        <dbReference type="ARBA" id="ARBA00023159"/>
    </source>
</evidence>
<dbReference type="Pfam" id="PF00126">
    <property type="entry name" value="HTH_1"/>
    <property type="match status" value="1"/>
</dbReference>
<keyword evidence="4" id="KW-0010">Activator</keyword>
<dbReference type="RefSeq" id="WP_377316417.1">
    <property type="nucleotide sequence ID" value="NZ_JBHUIY010000019.1"/>
</dbReference>
<dbReference type="InterPro" id="IPR036390">
    <property type="entry name" value="WH_DNA-bd_sf"/>
</dbReference>
<keyword evidence="2" id="KW-0805">Transcription regulation</keyword>
<keyword evidence="8" id="KW-1185">Reference proteome</keyword>
<evidence type="ECO:0000256" key="1">
    <source>
        <dbReference type="ARBA" id="ARBA00009437"/>
    </source>
</evidence>
<evidence type="ECO:0000256" key="5">
    <source>
        <dbReference type="ARBA" id="ARBA00023163"/>
    </source>
</evidence>
<evidence type="ECO:0000313" key="8">
    <source>
        <dbReference type="Proteomes" id="UP001597296"/>
    </source>
</evidence>
<protein>
    <submittedName>
        <fullName evidence="7">LysR substrate-binding domain-containing protein</fullName>
    </submittedName>
</protein>
<comment type="caution">
    <text evidence="7">The sequence shown here is derived from an EMBL/GenBank/DDBJ whole genome shotgun (WGS) entry which is preliminary data.</text>
</comment>
<dbReference type="CDD" id="cd08433">
    <property type="entry name" value="PBP2_Nac"/>
    <property type="match status" value="1"/>
</dbReference>
<comment type="similarity">
    <text evidence="1">Belongs to the LysR transcriptional regulatory family.</text>
</comment>
<evidence type="ECO:0000259" key="6">
    <source>
        <dbReference type="PROSITE" id="PS50931"/>
    </source>
</evidence>
<dbReference type="PROSITE" id="PS50931">
    <property type="entry name" value="HTH_LYSR"/>
    <property type="match status" value="1"/>
</dbReference>
<sequence>MIDLRQLRYFAAIVEHGSLSRAAEALHVAQPALSLHLKRMEDEFGCPLLLRTPRGVVPTDSGKRLAQRAGAVLALVGGLADEVRGIEAVPAGPAVIGLPTSLGPLLTVPLVQAVRARFPAIRLRLVEALSGHMQAWVLRGELDLAVVFGETPSPGLATRFLARESLCLVGPRGGAGGGEGEDPDAEIELDRALDLPLILPGRPHGVREEVERAALLRRRPPNVIVELDSLDQIKTLVAEGVGHTLLSPRYARQGAIAARLVARPVVRPTIERRIWLAHAAERPLSVAARAVMGLLLALVAPHTRDGLWV</sequence>
<keyword evidence="5" id="KW-0804">Transcription</keyword>
<evidence type="ECO:0000256" key="2">
    <source>
        <dbReference type="ARBA" id="ARBA00023015"/>
    </source>
</evidence>
<dbReference type="SUPFAM" id="SSF53850">
    <property type="entry name" value="Periplasmic binding protein-like II"/>
    <property type="match status" value="1"/>
</dbReference>
<dbReference type="InterPro" id="IPR036388">
    <property type="entry name" value="WH-like_DNA-bd_sf"/>
</dbReference>
<keyword evidence="3" id="KW-0238">DNA-binding</keyword>
<organism evidence="7 8">
    <name type="scientific">Phaeospirillum tilakii</name>
    <dbReference type="NCBI Taxonomy" id="741673"/>
    <lineage>
        <taxon>Bacteria</taxon>
        <taxon>Pseudomonadati</taxon>
        <taxon>Pseudomonadota</taxon>
        <taxon>Alphaproteobacteria</taxon>
        <taxon>Rhodospirillales</taxon>
        <taxon>Rhodospirillaceae</taxon>
        <taxon>Phaeospirillum</taxon>
    </lineage>
</organism>